<proteinExistence type="predicted"/>
<feature type="non-terminal residue" evidence="1">
    <location>
        <position position="322"/>
    </location>
</feature>
<sequence length="322" mass="36112">HAEWDAKMRAQEALRQATAPHGTKICAVYTSLFLEDSFGPWFGLATKKGQWDVIHNPDARIPEHVRIGGDTVTVREAAKIFESFNPGHDIHINTIPLKPYKSQLTKGGEGNNEPSGFLRFLMGEGKLDLSDENTRDGGSQNDVVNPGGKLWKWRSVREYAQSVEGKPWPYRDFGHMSQQKVTPLPPYYAAKKAFFRLIKQASSIGSALSVTQDPNLTLESCLGKHGAYSMGIPPVDSRLVDLSDIELQSQFLDCATAMYTMRVGLPAHPDYPRFIADPQVRTKLDTTARELFERLQDLKLEILKRAPVTNPKHQLEVETAWI</sequence>
<evidence type="ECO:0000313" key="1">
    <source>
        <dbReference type="EMBL" id="KZP15476.1"/>
    </source>
</evidence>
<gene>
    <name evidence="1" type="ORF">FIBSPDRAFT_867224</name>
</gene>
<name>A0A166E7M3_9AGAM</name>
<dbReference type="AlphaFoldDB" id="A0A166E7M3"/>
<organism evidence="1 2">
    <name type="scientific">Athelia psychrophila</name>
    <dbReference type="NCBI Taxonomy" id="1759441"/>
    <lineage>
        <taxon>Eukaryota</taxon>
        <taxon>Fungi</taxon>
        <taxon>Dikarya</taxon>
        <taxon>Basidiomycota</taxon>
        <taxon>Agaricomycotina</taxon>
        <taxon>Agaricomycetes</taxon>
        <taxon>Agaricomycetidae</taxon>
        <taxon>Atheliales</taxon>
        <taxon>Atheliaceae</taxon>
        <taxon>Athelia</taxon>
    </lineage>
</organism>
<accession>A0A166E7M3</accession>
<evidence type="ECO:0000313" key="2">
    <source>
        <dbReference type="Proteomes" id="UP000076532"/>
    </source>
</evidence>
<keyword evidence="2" id="KW-1185">Reference proteome</keyword>
<dbReference type="Proteomes" id="UP000076532">
    <property type="component" value="Unassembled WGS sequence"/>
</dbReference>
<dbReference type="EMBL" id="KV417604">
    <property type="protein sequence ID" value="KZP15476.1"/>
    <property type="molecule type" value="Genomic_DNA"/>
</dbReference>
<reference evidence="1 2" key="1">
    <citation type="journal article" date="2016" name="Mol. Biol. Evol.">
        <title>Comparative Genomics of Early-Diverging Mushroom-Forming Fungi Provides Insights into the Origins of Lignocellulose Decay Capabilities.</title>
        <authorList>
            <person name="Nagy L.G."/>
            <person name="Riley R."/>
            <person name="Tritt A."/>
            <person name="Adam C."/>
            <person name="Daum C."/>
            <person name="Floudas D."/>
            <person name="Sun H."/>
            <person name="Yadav J.S."/>
            <person name="Pangilinan J."/>
            <person name="Larsson K.H."/>
            <person name="Matsuura K."/>
            <person name="Barry K."/>
            <person name="Labutti K."/>
            <person name="Kuo R."/>
            <person name="Ohm R.A."/>
            <person name="Bhattacharya S.S."/>
            <person name="Shirouzu T."/>
            <person name="Yoshinaga Y."/>
            <person name="Martin F.M."/>
            <person name="Grigoriev I.V."/>
            <person name="Hibbett D.S."/>
        </authorList>
    </citation>
    <scope>NUCLEOTIDE SEQUENCE [LARGE SCALE GENOMIC DNA]</scope>
    <source>
        <strain evidence="1 2">CBS 109695</strain>
    </source>
</reference>
<feature type="non-terminal residue" evidence="1">
    <location>
        <position position="1"/>
    </location>
</feature>
<dbReference type="STRING" id="436010.A0A166E7M3"/>
<dbReference type="OrthoDB" id="5283654at2759"/>
<protein>
    <recommendedName>
        <fullName evidence="3">NmrA-like domain-containing protein</fullName>
    </recommendedName>
</protein>
<evidence type="ECO:0008006" key="3">
    <source>
        <dbReference type="Google" id="ProtNLM"/>
    </source>
</evidence>